<dbReference type="GO" id="GO:0003677">
    <property type="term" value="F:DNA binding"/>
    <property type="evidence" value="ECO:0007669"/>
    <property type="project" value="InterPro"/>
</dbReference>
<evidence type="ECO:0000313" key="2">
    <source>
        <dbReference type="EMBL" id="CAE7393268.1"/>
    </source>
</evidence>
<dbReference type="AlphaFoldDB" id="A0A812QLN8"/>
<protein>
    <submittedName>
        <fullName evidence="2">Ces2c protein</fullName>
    </submittedName>
</protein>
<dbReference type="EMBL" id="CAJNIZ010017080">
    <property type="protein sequence ID" value="CAE7393268.1"/>
    <property type="molecule type" value="Genomic_DNA"/>
</dbReference>
<evidence type="ECO:0000313" key="3">
    <source>
        <dbReference type="Proteomes" id="UP000649617"/>
    </source>
</evidence>
<reference evidence="2" key="1">
    <citation type="submission" date="2021-02" db="EMBL/GenBank/DDBJ databases">
        <authorList>
            <person name="Dougan E. K."/>
            <person name="Rhodes N."/>
            <person name="Thang M."/>
            <person name="Chan C."/>
        </authorList>
    </citation>
    <scope>NUCLEOTIDE SEQUENCE</scope>
</reference>
<gene>
    <name evidence="2" type="primary">Ces2c</name>
    <name evidence="2" type="ORF">SPIL2461_LOCUS9657</name>
</gene>
<proteinExistence type="predicted"/>
<sequence>MFWAASCERAWGSWKLDAVWRYWDHFLTEFFPSEVLVLSVSNLDFERFWSGPGAPAAAPPKAAEGLLLRDAFISGILPERESCIRAGEPLAEPSASELQPRIVQSKLELRQQLLSQCHGSESQLTRRQLLALAERFSFPPQDNRLGSAFVLVRATENTWVLAQILDIEKTDPYLLKKERRPSKKREFDWKLRLQRGNDEKSVKVGAISNRKVDRHHMMAWKEASNITEEAEAVMYDLQEVSRKMVSIKAQLPSTGTPRSTPRSDPAPPSDVAPSLDQRCGSEPKETPTPSRNEDPPQEPPPAEDPELSVYENLLGSHQLRRGF</sequence>
<organism evidence="2 3">
    <name type="scientific">Symbiodinium pilosum</name>
    <name type="common">Dinoflagellate</name>
    <dbReference type="NCBI Taxonomy" id="2952"/>
    <lineage>
        <taxon>Eukaryota</taxon>
        <taxon>Sar</taxon>
        <taxon>Alveolata</taxon>
        <taxon>Dinophyceae</taxon>
        <taxon>Suessiales</taxon>
        <taxon>Symbiodiniaceae</taxon>
        <taxon>Symbiodinium</taxon>
    </lineage>
</organism>
<name>A0A812QLN8_SYMPI</name>
<dbReference type="OrthoDB" id="10555660at2759"/>
<dbReference type="InterPro" id="IPR036128">
    <property type="entry name" value="Plus3-like_sf"/>
</dbReference>
<dbReference type="Gene3D" id="3.90.70.200">
    <property type="entry name" value="Plus-3 domain"/>
    <property type="match status" value="1"/>
</dbReference>
<keyword evidence="3" id="KW-1185">Reference proteome</keyword>
<feature type="compositionally biased region" description="Polar residues" evidence="1">
    <location>
        <begin position="251"/>
        <end position="260"/>
    </location>
</feature>
<evidence type="ECO:0000256" key="1">
    <source>
        <dbReference type="SAM" id="MobiDB-lite"/>
    </source>
</evidence>
<feature type="region of interest" description="Disordered" evidence="1">
    <location>
        <begin position="250"/>
        <end position="323"/>
    </location>
</feature>
<comment type="caution">
    <text evidence="2">The sequence shown here is derived from an EMBL/GenBank/DDBJ whole genome shotgun (WGS) entry which is preliminary data.</text>
</comment>
<accession>A0A812QLN8</accession>
<dbReference type="Proteomes" id="UP000649617">
    <property type="component" value="Unassembled WGS sequence"/>
</dbReference>
<dbReference type="SUPFAM" id="SSF159042">
    <property type="entry name" value="Plus3-like"/>
    <property type="match status" value="1"/>
</dbReference>